<name>A0A3A8PTJ6_9BACT</name>
<dbReference type="Pfam" id="PF07366">
    <property type="entry name" value="SnoaL"/>
    <property type="match status" value="2"/>
</dbReference>
<dbReference type="EMBL" id="RAWB01000137">
    <property type="protein sequence ID" value="RKH59298.1"/>
    <property type="molecule type" value="Genomic_DNA"/>
</dbReference>
<gene>
    <name evidence="1" type="ORF">D7V93_15235</name>
</gene>
<dbReference type="PANTHER" id="PTHR38436:SF1">
    <property type="entry name" value="ESTER CYCLASE"/>
    <property type="match status" value="1"/>
</dbReference>
<evidence type="ECO:0000313" key="1">
    <source>
        <dbReference type="EMBL" id="RKH59298.1"/>
    </source>
</evidence>
<dbReference type="Gene3D" id="3.10.450.50">
    <property type="match status" value="2"/>
</dbReference>
<accession>A0A3A8PTJ6</accession>
<reference evidence="2" key="1">
    <citation type="submission" date="2018-09" db="EMBL/GenBank/DDBJ databases">
        <authorList>
            <person name="Livingstone P.G."/>
            <person name="Whitworth D.E."/>
        </authorList>
    </citation>
    <scope>NUCLEOTIDE SEQUENCE [LARGE SCALE GENOMIC DNA]</scope>
    <source>
        <strain evidence="2">CA051B</strain>
    </source>
</reference>
<proteinExistence type="predicted"/>
<protein>
    <submittedName>
        <fullName evidence="1">Ester cyclase</fullName>
    </submittedName>
</protein>
<dbReference type="InterPro" id="IPR009959">
    <property type="entry name" value="Cyclase_SnoaL-like"/>
</dbReference>
<evidence type="ECO:0000313" key="2">
    <source>
        <dbReference type="Proteomes" id="UP000272888"/>
    </source>
</evidence>
<sequence length="302" mass="32819">MTTENKQLVIRYVEEVNQGNFDAFDALVDPAFVDHDPIPGQQPGIPGLKDAYRLFLTAFPDIHFTFEDVFCEGDLVVGRGVIHGTHQGAFMGMAPTGRRVRWTGTRLFRVRGDKVTEGWINLDLLGLMTQLGAPSAQPLPAEVGPGDIDLLARPVPPNGGTPEQNKPVFHRMIMELWNQQWLDVADALFTPGATSPSAPGLPPGPSGVKQLAGMFLKAIPDLHIEIEQLVAEGDRVFGRLRETGTHTGDLVTPAGIIKATNRPVSFTEMAIVRLEDGRIAESWYDVDMAGLLVQIGAVPGRS</sequence>
<comment type="caution">
    <text evidence="1">The sequence shown here is derived from an EMBL/GenBank/DDBJ whole genome shotgun (WGS) entry which is preliminary data.</text>
</comment>
<organism evidence="1 2">
    <name type="scientific">Corallococcus llansteffanensis</name>
    <dbReference type="NCBI Taxonomy" id="2316731"/>
    <lineage>
        <taxon>Bacteria</taxon>
        <taxon>Pseudomonadati</taxon>
        <taxon>Myxococcota</taxon>
        <taxon>Myxococcia</taxon>
        <taxon>Myxococcales</taxon>
        <taxon>Cystobacterineae</taxon>
        <taxon>Myxococcaceae</taxon>
        <taxon>Corallococcus</taxon>
    </lineage>
</organism>
<dbReference type="GO" id="GO:0030638">
    <property type="term" value="P:polyketide metabolic process"/>
    <property type="evidence" value="ECO:0007669"/>
    <property type="project" value="InterPro"/>
</dbReference>
<keyword evidence="2" id="KW-1185">Reference proteome</keyword>
<dbReference type="SUPFAM" id="SSF54427">
    <property type="entry name" value="NTF2-like"/>
    <property type="match status" value="2"/>
</dbReference>
<dbReference type="PANTHER" id="PTHR38436">
    <property type="entry name" value="POLYKETIDE CYCLASE SNOAL-LIKE DOMAIN"/>
    <property type="match status" value="1"/>
</dbReference>
<dbReference type="AlphaFoldDB" id="A0A3A8PTJ6"/>
<dbReference type="RefSeq" id="WP_120644109.1">
    <property type="nucleotide sequence ID" value="NZ_RAWB01000137.1"/>
</dbReference>
<dbReference type="Proteomes" id="UP000272888">
    <property type="component" value="Unassembled WGS sequence"/>
</dbReference>
<dbReference type="InterPro" id="IPR032710">
    <property type="entry name" value="NTF2-like_dom_sf"/>
</dbReference>